<name>A0A4Y2KKB4_ARAVE</name>
<dbReference type="Gene3D" id="2.40.70.10">
    <property type="entry name" value="Acid Proteases"/>
    <property type="match status" value="1"/>
</dbReference>
<dbReference type="EMBL" id="BGPR01004666">
    <property type="protein sequence ID" value="GBN02017.1"/>
    <property type="molecule type" value="Genomic_DNA"/>
</dbReference>
<dbReference type="EMBL" id="BGPR01004826">
    <property type="protein sequence ID" value="GBN03753.1"/>
    <property type="molecule type" value="Genomic_DNA"/>
</dbReference>
<dbReference type="EMBL" id="BGPR01004665">
    <property type="protein sequence ID" value="GBN02000.1"/>
    <property type="molecule type" value="Genomic_DNA"/>
</dbReference>
<gene>
    <name evidence="1" type="ORF">AVEN_155907_1</name>
    <name evidence="4" type="ORF">AVEN_164040_1</name>
    <name evidence="2" type="ORF">AVEN_167815_1</name>
    <name evidence="3" type="ORF">AVEN_47638_1</name>
</gene>
<reference evidence="2 5" key="1">
    <citation type="journal article" date="2019" name="Sci. Rep.">
        <title>Orb-weaving spider Araneus ventricosus genome elucidates the spidroin gene catalogue.</title>
        <authorList>
            <person name="Kono N."/>
            <person name="Nakamura H."/>
            <person name="Ohtoshi R."/>
            <person name="Moran D.A.P."/>
            <person name="Shinohara A."/>
            <person name="Yoshida Y."/>
            <person name="Fujiwara M."/>
            <person name="Mori M."/>
            <person name="Tomita M."/>
            <person name="Arakawa K."/>
        </authorList>
    </citation>
    <scope>NUCLEOTIDE SEQUENCE [LARGE SCALE GENOMIC DNA]</scope>
</reference>
<sequence>MEILVPLAPPRRRNSIPRRSTTSRRLVSVRSPTRREAINSAVLMRNTDLWRTDNNVPLRYHCGRPGHVLSETGPALKTACGKPGWMERCVLKVNLNETVKPFECLGFPQCSHQMILGWDFFRATNAIIDSGKEELQPAEILPDNITSGKSDFSFFAGSRLPN</sequence>
<evidence type="ECO:0000313" key="1">
    <source>
        <dbReference type="EMBL" id="GBN02000.1"/>
    </source>
</evidence>
<dbReference type="InterPro" id="IPR021109">
    <property type="entry name" value="Peptidase_aspartic_dom_sf"/>
</dbReference>
<evidence type="ECO:0000313" key="2">
    <source>
        <dbReference type="EMBL" id="GBN02017.1"/>
    </source>
</evidence>
<keyword evidence="5" id="KW-1185">Reference proteome</keyword>
<dbReference type="Proteomes" id="UP000499080">
    <property type="component" value="Unassembled WGS sequence"/>
</dbReference>
<evidence type="ECO:0000313" key="4">
    <source>
        <dbReference type="EMBL" id="GBN03753.1"/>
    </source>
</evidence>
<accession>A0A4Y2KKB4</accession>
<evidence type="ECO:0000313" key="5">
    <source>
        <dbReference type="Proteomes" id="UP000499080"/>
    </source>
</evidence>
<dbReference type="AlphaFoldDB" id="A0A4Y2KKB4"/>
<dbReference type="EMBL" id="BGPR01004823">
    <property type="protein sequence ID" value="GBN03726.1"/>
    <property type="molecule type" value="Genomic_DNA"/>
</dbReference>
<protein>
    <submittedName>
        <fullName evidence="2">Uncharacterized protein</fullName>
    </submittedName>
</protein>
<proteinExistence type="predicted"/>
<evidence type="ECO:0000313" key="3">
    <source>
        <dbReference type="EMBL" id="GBN03726.1"/>
    </source>
</evidence>
<comment type="caution">
    <text evidence="2">The sequence shown here is derived from an EMBL/GenBank/DDBJ whole genome shotgun (WGS) entry which is preliminary data.</text>
</comment>
<organism evidence="2 5">
    <name type="scientific">Araneus ventricosus</name>
    <name type="common">Orbweaver spider</name>
    <name type="synonym">Epeira ventricosa</name>
    <dbReference type="NCBI Taxonomy" id="182803"/>
    <lineage>
        <taxon>Eukaryota</taxon>
        <taxon>Metazoa</taxon>
        <taxon>Ecdysozoa</taxon>
        <taxon>Arthropoda</taxon>
        <taxon>Chelicerata</taxon>
        <taxon>Arachnida</taxon>
        <taxon>Araneae</taxon>
        <taxon>Araneomorphae</taxon>
        <taxon>Entelegynae</taxon>
        <taxon>Araneoidea</taxon>
        <taxon>Araneidae</taxon>
        <taxon>Araneus</taxon>
    </lineage>
</organism>